<feature type="signal peptide" evidence="2">
    <location>
        <begin position="1"/>
        <end position="22"/>
    </location>
</feature>
<dbReference type="OrthoDB" id="3792661at2759"/>
<sequence>MLSIKCALVASFALSCIVVAQSTSPGRGASQFMRFDGTVSGFTTYPPGPNCVTDNMGPYNKSYLYVGVNPSWDPNPFFFELYHLATETVSNIGGWTNNDIYNLDFASSAYSCWNSDGNPCRYLDSSYHYVPEILLDLKKSTVKKTKVGDADGYSVVGDEKSYIRNETRRAAVNRVDIASGCSQLFFSWNDQLAAWNESISWTYQISFSNFTGTAAIKTTIAGNTLDLTFQGVRNATYSSSVPNIELITENDSSPGFRYSNDSTIYFRNVSGSWQASPFPPRNQSSTTGTTRLPTSTTGSRSINQPSSTGFSGDSRPLQGILPFFLALGGFIAL</sequence>
<comment type="caution">
    <text evidence="3">The sequence shown here is derived from an EMBL/GenBank/DDBJ whole genome shotgun (WGS) entry which is preliminary data.</text>
</comment>
<dbReference type="AlphaFoldDB" id="A0A9P9DPL5"/>
<organism evidence="3 4">
    <name type="scientific">Dendryphion nanum</name>
    <dbReference type="NCBI Taxonomy" id="256645"/>
    <lineage>
        <taxon>Eukaryota</taxon>
        <taxon>Fungi</taxon>
        <taxon>Dikarya</taxon>
        <taxon>Ascomycota</taxon>
        <taxon>Pezizomycotina</taxon>
        <taxon>Dothideomycetes</taxon>
        <taxon>Pleosporomycetidae</taxon>
        <taxon>Pleosporales</taxon>
        <taxon>Torulaceae</taxon>
        <taxon>Dendryphion</taxon>
    </lineage>
</organism>
<feature type="compositionally biased region" description="Low complexity" evidence="1">
    <location>
        <begin position="284"/>
        <end position="301"/>
    </location>
</feature>
<evidence type="ECO:0000313" key="3">
    <source>
        <dbReference type="EMBL" id="KAH7122767.1"/>
    </source>
</evidence>
<evidence type="ECO:0000256" key="2">
    <source>
        <dbReference type="SAM" id="SignalP"/>
    </source>
</evidence>
<accession>A0A9P9DPL5</accession>
<evidence type="ECO:0000313" key="4">
    <source>
        <dbReference type="Proteomes" id="UP000700596"/>
    </source>
</evidence>
<keyword evidence="2" id="KW-0732">Signal</keyword>
<protein>
    <submittedName>
        <fullName evidence="3">Uncharacterized protein</fullName>
    </submittedName>
</protein>
<feature type="chain" id="PRO_5040288354" evidence="2">
    <location>
        <begin position="23"/>
        <end position="333"/>
    </location>
</feature>
<reference evidence="3" key="1">
    <citation type="journal article" date="2021" name="Nat. Commun.">
        <title>Genetic determinants of endophytism in the Arabidopsis root mycobiome.</title>
        <authorList>
            <person name="Mesny F."/>
            <person name="Miyauchi S."/>
            <person name="Thiergart T."/>
            <person name="Pickel B."/>
            <person name="Atanasova L."/>
            <person name="Karlsson M."/>
            <person name="Huettel B."/>
            <person name="Barry K.W."/>
            <person name="Haridas S."/>
            <person name="Chen C."/>
            <person name="Bauer D."/>
            <person name="Andreopoulos W."/>
            <person name="Pangilinan J."/>
            <person name="LaButti K."/>
            <person name="Riley R."/>
            <person name="Lipzen A."/>
            <person name="Clum A."/>
            <person name="Drula E."/>
            <person name="Henrissat B."/>
            <person name="Kohler A."/>
            <person name="Grigoriev I.V."/>
            <person name="Martin F.M."/>
            <person name="Hacquard S."/>
        </authorList>
    </citation>
    <scope>NUCLEOTIDE SEQUENCE</scope>
    <source>
        <strain evidence="3">MPI-CAGE-CH-0243</strain>
    </source>
</reference>
<feature type="compositionally biased region" description="Polar residues" evidence="1">
    <location>
        <begin position="302"/>
        <end position="311"/>
    </location>
</feature>
<proteinExistence type="predicted"/>
<evidence type="ECO:0000256" key="1">
    <source>
        <dbReference type="SAM" id="MobiDB-lite"/>
    </source>
</evidence>
<dbReference type="PROSITE" id="PS51257">
    <property type="entry name" value="PROKAR_LIPOPROTEIN"/>
    <property type="match status" value="1"/>
</dbReference>
<keyword evidence="4" id="KW-1185">Reference proteome</keyword>
<gene>
    <name evidence="3" type="ORF">B0J11DRAFT_569511</name>
</gene>
<dbReference type="EMBL" id="JAGMWT010000009">
    <property type="protein sequence ID" value="KAH7122767.1"/>
    <property type="molecule type" value="Genomic_DNA"/>
</dbReference>
<feature type="region of interest" description="Disordered" evidence="1">
    <location>
        <begin position="275"/>
        <end position="313"/>
    </location>
</feature>
<name>A0A9P9DPL5_9PLEO</name>
<dbReference type="Proteomes" id="UP000700596">
    <property type="component" value="Unassembled WGS sequence"/>
</dbReference>